<dbReference type="AlphaFoldDB" id="A0A9N9G5U7"/>
<proteinExistence type="predicted"/>
<keyword evidence="2" id="KW-1185">Reference proteome</keyword>
<protein>
    <submittedName>
        <fullName evidence="1">9791_t:CDS:1</fullName>
    </submittedName>
</protein>
<organism evidence="1 2">
    <name type="scientific">Diversispora eburnea</name>
    <dbReference type="NCBI Taxonomy" id="1213867"/>
    <lineage>
        <taxon>Eukaryota</taxon>
        <taxon>Fungi</taxon>
        <taxon>Fungi incertae sedis</taxon>
        <taxon>Mucoromycota</taxon>
        <taxon>Glomeromycotina</taxon>
        <taxon>Glomeromycetes</taxon>
        <taxon>Diversisporales</taxon>
        <taxon>Diversisporaceae</taxon>
        <taxon>Diversispora</taxon>
    </lineage>
</organism>
<feature type="non-terminal residue" evidence="1">
    <location>
        <position position="1"/>
    </location>
</feature>
<dbReference type="EMBL" id="CAJVPK010001261">
    <property type="protein sequence ID" value="CAG8579204.1"/>
    <property type="molecule type" value="Genomic_DNA"/>
</dbReference>
<name>A0A9N9G5U7_9GLOM</name>
<reference evidence="1" key="1">
    <citation type="submission" date="2021-06" db="EMBL/GenBank/DDBJ databases">
        <authorList>
            <person name="Kallberg Y."/>
            <person name="Tangrot J."/>
            <person name="Rosling A."/>
        </authorList>
    </citation>
    <scope>NUCLEOTIDE SEQUENCE</scope>
    <source>
        <strain evidence="1">AZ414A</strain>
    </source>
</reference>
<accession>A0A9N9G5U7</accession>
<comment type="caution">
    <text evidence="1">The sequence shown here is derived from an EMBL/GenBank/DDBJ whole genome shotgun (WGS) entry which is preliminary data.</text>
</comment>
<dbReference type="Proteomes" id="UP000789706">
    <property type="component" value="Unassembled WGS sequence"/>
</dbReference>
<evidence type="ECO:0000313" key="1">
    <source>
        <dbReference type="EMBL" id="CAG8579204.1"/>
    </source>
</evidence>
<evidence type="ECO:0000313" key="2">
    <source>
        <dbReference type="Proteomes" id="UP000789706"/>
    </source>
</evidence>
<sequence length="141" mass="16548">MAKQNINTNSITAKDIENALLKVLNTAIRRKFKIDSKFVKDHLSYVTRLQSAKELKKYIRYKARQLMSDEASYNRRIEYIHSHYSGELCEKLEKLYNLYYELSQEEEKDEISKIDTSEIIKDGYRLVGMSPSFLPSPISDN</sequence>
<gene>
    <name evidence="1" type="ORF">DEBURN_LOCUS8488</name>
</gene>
<dbReference type="OrthoDB" id="2348082at2759"/>